<evidence type="ECO:0000313" key="1">
    <source>
        <dbReference type="EMBL" id="MFG6488986.1"/>
    </source>
</evidence>
<name>A0ABW7HGZ2_9BURK</name>
<proteinExistence type="predicted"/>
<keyword evidence="2" id="KW-1185">Reference proteome</keyword>
<gene>
    <name evidence="1" type="ORF">ACG04R_20030</name>
</gene>
<comment type="caution">
    <text evidence="1">The sequence shown here is derived from an EMBL/GenBank/DDBJ whole genome shotgun (WGS) entry which is preliminary data.</text>
</comment>
<reference evidence="1 2" key="1">
    <citation type="submission" date="2024-08" db="EMBL/GenBank/DDBJ databases">
        <authorList>
            <person name="Lu H."/>
        </authorList>
    </citation>
    <scope>NUCLEOTIDE SEQUENCE [LARGE SCALE GENOMIC DNA]</scope>
    <source>
        <strain evidence="1 2">BYS78W</strain>
    </source>
</reference>
<dbReference type="RefSeq" id="WP_394414923.1">
    <property type="nucleotide sequence ID" value="NZ_JBIGIC010000010.1"/>
</dbReference>
<dbReference type="Proteomes" id="UP001606134">
    <property type="component" value="Unassembled WGS sequence"/>
</dbReference>
<protein>
    <submittedName>
        <fullName evidence="1">Flagellar basal body protein</fullName>
    </submittedName>
</protein>
<keyword evidence="1" id="KW-0282">Flagellum</keyword>
<evidence type="ECO:0000313" key="2">
    <source>
        <dbReference type="Proteomes" id="UP001606134"/>
    </source>
</evidence>
<organism evidence="1 2">
    <name type="scientific">Pelomonas candidula</name>
    <dbReference type="NCBI Taxonomy" id="3299025"/>
    <lineage>
        <taxon>Bacteria</taxon>
        <taxon>Pseudomonadati</taxon>
        <taxon>Pseudomonadota</taxon>
        <taxon>Betaproteobacteria</taxon>
        <taxon>Burkholderiales</taxon>
        <taxon>Sphaerotilaceae</taxon>
        <taxon>Roseateles</taxon>
    </lineage>
</organism>
<dbReference type="EMBL" id="JBIGIC010000010">
    <property type="protein sequence ID" value="MFG6488986.1"/>
    <property type="molecule type" value="Genomic_DNA"/>
</dbReference>
<keyword evidence="1" id="KW-0966">Cell projection</keyword>
<keyword evidence="1" id="KW-0969">Cilium</keyword>
<sequence>MKLKTKLLIGGVALALLAGAGGGWWWWTSHTTPTDAAARARKAVDYKYVSLDKVLVMLRGEQGQAVPHYMAIDIVFKAEPRDEARAKEHLPLLRTVAVKALSVNTLQTATAMSIDQVAQALNRAYVQSYEADGRKPPFAEALVGRMIIE</sequence>
<accession>A0ABW7HGZ2</accession>